<accession>A0A7Z9D1W6</accession>
<evidence type="ECO:0000259" key="1">
    <source>
        <dbReference type="Pfam" id="PF13173"/>
    </source>
</evidence>
<dbReference type="InterPro" id="IPR041682">
    <property type="entry name" value="AAA_14"/>
</dbReference>
<evidence type="ECO:0000259" key="2">
    <source>
        <dbReference type="Pfam" id="PF13635"/>
    </source>
</evidence>
<dbReference type="PANTHER" id="PTHR33295">
    <property type="entry name" value="ATPASE"/>
    <property type="match status" value="1"/>
</dbReference>
<dbReference type="AlphaFoldDB" id="A0A7Z9D1W6"/>
<protein>
    <submittedName>
        <fullName evidence="3">ATPase</fullName>
    </submittedName>
</protein>
<dbReference type="RefSeq" id="WP_154803971.1">
    <property type="nucleotide sequence ID" value="NZ_LR134317.1"/>
</dbReference>
<reference evidence="3 4" key="1">
    <citation type="submission" date="2018-12" db="EMBL/GenBank/DDBJ databases">
        <authorList>
            <consortium name="Pathogen Informatics"/>
        </authorList>
    </citation>
    <scope>NUCLEOTIDE SEQUENCE [LARGE SCALE GENOMIC DNA]</scope>
    <source>
        <strain evidence="3 4">NCTC6180</strain>
    </source>
</reference>
<dbReference type="SUPFAM" id="SSF52540">
    <property type="entry name" value="P-loop containing nucleoside triphosphate hydrolases"/>
    <property type="match status" value="1"/>
</dbReference>
<proteinExistence type="predicted"/>
<name>A0A7Z9D1W6_STRSZ</name>
<gene>
    <name evidence="3" type="ORF">NCTC6180_01109</name>
</gene>
<feature type="domain" description="AAA" evidence="1">
    <location>
        <begin position="22"/>
        <end position="151"/>
    </location>
</feature>
<evidence type="ECO:0000313" key="3">
    <source>
        <dbReference type="EMBL" id="VEF07355.1"/>
    </source>
</evidence>
<evidence type="ECO:0000313" key="4">
    <source>
        <dbReference type="Proteomes" id="UP000269903"/>
    </source>
</evidence>
<dbReference type="Pfam" id="PF13635">
    <property type="entry name" value="DUF4143"/>
    <property type="match status" value="1"/>
</dbReference>
<dbReference type="EMBL" id="LR134317">
    <property type="protein sequence ID" value="VEF07355.1"/>
    <property type="molecule type" value="Genomic_DNA"/>
</dbReference>
<feature type="domain" description="DUF4143" evidence="2">
    <location>
        <begin position="201"/>
        <end position="346"/>
    </location>
</feature>
<dbReference type="InterPro" id="IPR025420">
    <property type="entry name" value="DUF4143"/>
</dbReference>
<dbReference type="InterPro" id="IPR027417">
    <property type="entry name" value="P-loop_NTPase"/>
</dbReference>
<organism evidence="3 4">
    <name type="scientific">Streptococcus equi subsp. zooepidemicus</name>
    <dbReference type="NCBI Taxonomy" id="40041"/>
    <lineage>
        <taxon>Bacteria</taxon>
        <taxon>Bacillati</taxon>
        <taxon>Bacillota</taxon>
        <taxon>Bacilli</taxon>
        <taxon>Lactobacillales</taxon>
        <taxon>Streptococcaceae</taxon>
        <taxon>Streptococcus</taxon>
    </lineage>
</organism>
<sequence>MEYIERPKYLNHIEKFIDKPIIKILTGMRRVGKSTILMMIKDEILKHVPDEQKIYINFESLEFMSINEASFLASYISEKSKNLSGKLYYFFDEIQLVNNWEKVVNGLRVDQDCDIYITGSNSNLISGELATLLAGRYIEFKIQPFTFGEFLKIFSDSNLTKEALFDKFIKLGGMPILKYFKLEEDSSYKYLCDVYNTVLVKDVLNYNKIRDVDIFNRILSFAIENIGSTFSANSIKKYLKNESREVSVDTILNYLEYCNRAFILKKVQRFDTVGKKKLKVDEKYYLTDHGFRQARGYSNTKDIERTLENIVYIELISRGYRVEIGKVKDMEIDFIASKDNERLYYQVSYLMETEETRKREFGVYDFVRDNYPKFVLSMDKVDFSQNGIIHKNVIDFLLESK</sequence>
<dbReference type="PANTHER" id="PTHR33295:SF20">
    <property type="entry name" value="ATPASE"/>
    <property type="match status" value="1"/>
</dbReference>
<dbReference type="Proteomes" id="UP000269903">
    <property type="component" value="Chromosome"/>
</dbReference>
<dbReference type="Pfam" id="PF13173">
    <property type="entry name" value="AAA_14"/>
    <property type="match status" value="1"/>
</dbReference>
<dbReference type="Gene3D" id="3.40.50.300">
    <property type="entry name" value="P-loop containing nucleotide triphosphate hydrolases"/>
    <property type="match status" value="1"/>
</dbReference>